<evidence type="ECO:0000259" key="7">
    <source>
        <dbReference type="Pfam" id="PF20684"/>
    </source>
</evidence>
<dbReference type="PANTHER" id="PTHR33048:SF151">
    <property type="entry name" value="INTEGRAL MEMBRANE PROTEIN"/>
    <property type="match status" value="1"/>
</dbReference>
<evidence type="ECO:0000256" key="2">
    <source>
        <dbReference type="ARBA" id="ARBA00022692"/>
    </source>
</evidence>
<dbReference type="Pfam" id="PF20684">
    <property type="entry name" value="Fung_rhodopsin"/>
    <property type="match status" value="1"/>
</dbReference>
<dbReference type="GO" id="GO:0016020">
    <property type="term" value="C:membrane"/>
    <property type="evidence" value="ECO:0007669"/>
    <property type="project" value="UniProtKB-SubCell"/>
</dbReference>
<dbReference type="InterPro" id="IPR052337">
    <property type="entry name" value="SAT4-like"/>
</dbReference>
<feature type="transmembrane region" description="Helical" evidence="6">
    <location>
        <begin position="178"/>
        <end position="202"/>
    </location>
</feature>
<dbReference type="HOGENOM" id="CLU_765255_0_0_1"/>
<dbReference type="PANTHER" id="PTHR33048">
    <property type="entry name" value="PTH11-LIKE INTEGRAL MEMBRANE PROTEIN (AFU_ORTHOLOGUE AFUA_5G11245)"/>
    <property type="match status" value="1"/>
</dbReference>
<accession>A0A0C3G9G0</accession>
<dbReference type="InterPro" id="IPR049326">
    <property type="entry name" value="Rhodopsin_dom_fungi"/>
</dbReference>
<dbReference type="EMBL" id="KN832904">
    <property type="protein sequence ID" value="KIM92840.1"/>
    <property type="molecule type" value="Genomic_DNA"/>
</dbReference>
<dbReference type="OrthoDB" id="5398388at2759"/>
<evidence type="ECO:0000256" key="4">
    <source>
        <dbReference type="ARBA" id="ARBA00023136"/>
    </source>
</evidence>
<feature type="transmembrane region" description="Helical" evidence="6">
    <location>
        <begin position="258"/>
        <end position="276"/>
    </location>
</feature>
<evidence type="ECO:0000256" key="1">
    <source>
        <dbReference type="ARBA" id="ARBA00004141"/>
    </source>
</evidence>
<evidence type="ECO:0000256" key="6">
    <source>
        <dbReference type="SAM" id="Phobius"/>
    </source>
</evidence>
<reference evidence="8 9" key="1">
    <citation type="submission" date="2014-04" db="EMBL/GenBank/DDBJ databases">
        <authorList>
            <consortium name="DOE Joint Genome Institute"/>
            <person name="Kuo A."/>
            <person name="Martino E."/>
            <person name="Perotto S."/>
            <person name="Kohler A."/>
            <person name="Nagy L.G."/>
            <person name="Floudas D."/>
            <person name="Copeland A."/>
            <person name="Barry K.W."/>
            <person name="Cichocki N."/>
            <person name="Veneault-Fourrey C."/>
            <person name="LaButti K."/>
            <person name="Lindquist E.A."/>
            <person name="Lipzen A."/>
            <person name="Lundell T."/>
            <person name="Morin E."/>
            <person name="Murat C."/>
            <person name="Sun H."/>
            <person name="Tunlid A."/>
            <person name="Henrissat B."/>
            <person name="Grigoriev I.V."/>
            <person name="Hibbett D.S."/>
            <person name="Martin F."/>
            <person name="Nordberg H.P."/>
            <person name="Cantor M.N."/>
            <person name="Hua S.X."/>
        </authorList>
    </citation>
    <scope>NUCLEOTIDE SEQUENCE [LARGE SCALE GENOMIC DNA]</scope>
    <source>
        <strain evidence="8 9">Zn</strain>
    </source>
</reference>
<evidence type="ECO:0000256" key="3">
    <source>
        <dbReference type="ARBA" id="ARBA00022989"/>
    </source>
</evidence>
<feature type="transmembrane region" description="Helical" evidence="6">
    <location>
        <begin position="55"/>
        <end position="86"/>
    </location>
</feature>
<keyword evidence="3 6" id="KW-1133">Transmembrane helix</keyword>
<feature type="transmembrane region" description="Helical" evidence="6">
    <location>
        <begin position="106"/>
        <end position="123"/>
    </location>
</feature>
<gene>
    <name evidence="8" type="ORF">OIDMADRAFT_149942</name>
</gene>
<protein>
    <recommendedName>
        <fullName evidence="7">Rhodopsin domain-containing protein</fullName>
    </recommendedName>
</protein>
<dbReference type="STRING" id="913774.A0A0C3G9G0"/>
<dbReference type="InParanoid" id="A0A0C3G9G0"/>
<name>A0A0C3G9G0_OIDMZ</name>
<feature type="transmembrane region" description="Helical" evidence="6">
    <location>
        <begin position="135"/>
        <end position="158"/>
    </location>
</feature>
<comment type="subcellular location">
    <subcellularLocation>
        <location evidence="1">Membrane</location>
        <topology evidence="1">Multi-pass membrane protein</topology>
    </subcellularLocation>
</comment>
<reference evidence="9" key="2">
    <citation type="submission" date="2015-01" db="EMBL/GenBank/DDBJ databases">
        <title>Evolutionary Origins and Diversification of the Mycorrhizal Mutualists.</title>
        <authorList>
            <consortium name="DOE Joint Genome Institute"/>
            <consortium name="Mycorrhizal Genomics Consortium"/>
            <person name="Kohler A."/>
            <person name="Kuo A."/>
            <person name="Nagy L.G."/>
            <person name="Floudas D."/>
            <person name="Copeland A."/>
            <person name="Barry K.W."/>
            <person name="Cichocki N."/>
            <person name="Veneault-Fourrey C."/>
            <person name="LaButti K."/>
            <person name="Lindquist E.A."/>
            <person name="Lipzen A."/>
            <person name="Lundell T."/>
            <person name="Morin E."/>
            <person name="Murat C."/>
            <person name="Riley R."/>
            <person name="Ohm R."/>
            <person name="Sun H."/>
            <person name="Tunlid A."/>
            <person name="Henrissat B."/>
            <person name="Grigoriev I.V."/>
            <person name="Hibbett D.S."/>
            <person name="Martin F."/>
        </authorList>
    </citation>
    <scope>NUCLEOTIDE SEQUENCE [LARGE SCALE GENOMIC DNA]</scope>
    <source>
        <strain evidence="9">Zn</strain>
    </source>
</reference>
<feature type="domain" description="Rhodopsin" evidence="7">
    <location>
        <begin position="39"/>
        <end position="276"/>
    </location>
</feature>
<comment type="similarity">
    <text evidence="5">Belongs to the SAT4 family.</text>
</comment>
<dbReference type="Proteomes" id="UP000054321">
    <property type="component" value="Unassembled WGS sequence"/>
</dbReference>
<evidence type="ECO:0000313" key="8">
    <source>
        <dbReference type="EMBL" id="KIM92840.1"/>
    </source>
</evidence>
<keyword evidence="4 6" id="KW-0472">Membrane</keyword>
<feature type="transmembrane region" description="Helical" evidence="6">
    <location>
        <begin position="214"/>
        <end position="238"/>
    </location>
</feature>
<evidence type="ECO:0000256" key="5">
    <source>
        <dbReference type="ARBA" id="ARBA00038359"/>
    </source>
</evidence>
<dbReference type="AlphaFoldDB" id="A0A0C3G9G0"/>
<sequence length="362" mass="39740">MSTATEIPTLHPDKISHGYLVYDIVACILTFLAIVCVALRFIHRARTNDFRWDDWAILASLVFAVGVLVGTLLISVPSIAGAGYHITTYTIPQLNNYFKLALASDVLYNFSVAGSKASILFFYRRIFSIDGQFLVFMRIIGGLIVANCLAAVLGLILSDNPVQAQWNVGMPYTTINGPAFWTTMAVMNIVLDILILGIAQVRVWKLNMSLQRKLLISSLFVLGAFTIITSILRIVYLLTVDLSDLTYTLTTAGLWTNVEMNLSIICVCIPVIYSLINIRRAGMQSGTAQSSAWKSGKRSGPLITIGSGRPSYKSDIKSGQYLSSEAGLSHSAAYQTIVETDGETHSLEPLDPIHVRTEYQVT</sequence>
<evidence type="ECO:0000313" key="9">
    <source>
        <dbReference type="Proteomes" id="UP000054321"/>
    </source>
</evidence>
<proteinExistence type="inferred from homology"/>
<feature type="transmembrane region" description="Helical" evidence="6">
    <location>
        <begin position="20"/>
        <end position="43"/>
    </location>
</feature>
<keyword evidence="9" id="KW-1185">Reference proteome</keyword>
<organism evidence="8 9">
    <name type="scientific">Oidiodendron maius (strain Zn)</name>
    <dbReference type="NCBI Taxonomy" id="913774"/>
    <lineage>
        <taxon>Eukaryota</taxon>
        <taxon>Fungi</taxon>
        <taxon>Dikarya</taxon>
        <taxon>Ascomycota</taxon>
        <taxon>Pezizomycotina</taxon>
        <taxon>Leotiomycetes</taxon>
        <taxon>Leotiomycetes incertae sedis</taxon>
        <taxon>Myxotrichaceae</taxon>
        <taxon>Oidiodendron</taxon>
    </lineage>
</organism>
<keyword evidence="2 6" id="KW-0812">Transmembrane</keyword>